<dbReference type="FunFam" id="2.60.120.330:FF:000025">
    <property type="entry name" value="Gibberellin 2-beta-dioxygenase 2"/>
    <property type="match status" value="1"/>
</dbReference>
<dbReference type="GO" id="GO:0045543">
    <property type="term" value="F:gibberellin 2-beta-dioxygenase activity"/>
    <property type="evidence" value="ECO:0007669"/>
    <property type="project" value="UniProtKB-EC"/>
</dbReference>
<keyword evidence="2" id="KW-0223">Dioxygenase</keyword>
<evidence type="ECO:0000256" key="7">
    <source>
        <dbReference type="ARBA" id="ARBA00066708"/>
    </source>
</evidence>
<organism evidence="10 11">
    <name type="scientific">Tetracentron sinense</name>
    <name type="common">Spur-leaf</name>
    <dbReference type="NCBI Taxonomy" id="13715"/>
    <lineage>
        <taxon>Eukaryota</taxon>
        <taxon>Viridiplantae</taxon>
        <taxon>Streptophyta</taxon>
        <taxon>Embryophyta</taxon>
        <taxon>Tracheophyta</taxon>
        <taxon>Spermatophyta</taxon>
        <taxon>Magnoliopsida</taxon>
        <taxon>Trochodendrales</taxon>
        <taxon>Trochodendraceae</taxon>
        <taxon>Tetracentron</taxon>
    </lineage>
</organism>
<dbReference type="GO" id="GO:0046872">
    <property type="term" value="F:metal ion binding"/>
    <property type="evidence" value="ECO:0007669"/>
    <property type="project" value="UniProtKB-KW"/>
</dbReference>
<keyword evidence="3 8" id="KW-0560">Oxidoreductase</keyword>
<evidence type="ECO:0000256" key="6">
    <source>
        <dbReference type="ARBA" id="ARBA00061282"/>
    </source>
</evidence>
<dbReference type="Pfam" id="PF14226">
    <property type="entry name" value="DIOX_N"/>
    <property type="match status" value="1"/>
</dbReference>
<feature type="domain" description="Fe2OG dioxygenase" evidence="9">
    <location>
        <begin position="168"/>
        <end position="286"/>
    </location>
</feature>
<evidence type="ECO:0000256" key="3">
    <source>
        <dbReference type="ARBA" id="ARBA00023002"/>
    </source>
</evidence>
<dbReference type="Pfam" id="PF03171">
    <property type="entry name" value="2OG-FeII_Oxy"/>
    <property type="match status" value="1"/>
</dbReference>
<dbReference type="AlphaFoldDB" id="A0A834Z4D0"/>
<evidence type="ECO:0000313" key="10">
    <source>
        <dbReference type="EMBL" id="KAF8401274.1"/>
    </source>
</evidence>
<dbReference type="GO" id="GO:0009685">
    <property type="term" value="P:gibberellin metabolic process"/>
    <property type="evidence" value="ECO:0007669"/>
    <property type="project" value="UniProtKB-ARBA"/>
</dbReference>
<evidence type="ECO:0000313" key="11">
    <source>
        <dbReference type="Proteomes" id="UP000655225"/>
    </source>
</evidence>
<dbReference type="EMBL" id="JABCRI010000008">
    <property type="protein sequence ID" value="KAF8401274.1"/>
    <property type="molecule type" value="Genomic_DNA"/>
</dbReference>
<accession>A0A834Z4D0</accession>
<dbReference type="InterPro" id="IPR005123">
    <property type="entry name" value="Oxoglu/Fe-dep_dioxygenase_dom"/>
</dbReference>
<dbReference type="OrthoDB" id="288590at2759"/>
<sequence length="334" mass="37635">MVVSSPSPIRSVETRAIGLPIIDLSRKRTQVSELIVKACEEYGFFKVINHGVPQEIIARMEEEGLNFFEKPASEKQQAGPANPFGYGSKNISFNGDMGEVEYLLLHTTPLSISQRSKSISNDPTKFSCAVNDYIEAVREVACEILDLMAEALWVPDKSVFSSLIRDVDSDSLLRLNHYSPVERTNDCDTPPPSSLHHHQFQTNRIGFGEHSDPQILTILRSNNVGGLEVSFEDGVWVPVPPDPNSFYVIIGDTLQALTNGRFVSVRHRAMANSFDSRMSMMYFGAPPLHSWITPLPEMVTPLRPCIYRPFTWAEYKKATYSLQLGDNRLDHFRR</sequence>
<proteinExistence type="inferred from homology"/>
<dbReference type="InterPro" id="IPR044861">
    <property type="entry name" value="IPNS-like_FE2OG_OXY"/>
</dbReference>
<evidence type="ECO:0000256" key="5">
    <source>
        <dbReference type="ARBA" id="ARBA00052204"/>
    </source>
</evidence>
<dbReference type="OMA" id="RCAVNGY"/>
<dbReference type="Gene3D" id="2.60.120.330">
    <property type="entry name" value="B-lactam Antibiotic, Isopenicillin N Synthase, Chain"/>
    <property type="match status" value="1"/>
</dbReference>
<protein>
    <recommendedName>
        <fullName evidence="7">gibberellin 2beta-dioxygenase</fullName>
        <ecNumber evidence="7">1.14.11.13</ecNumber>
    </recommendedName>
</protein>
<dbReference type="PRINTS" id="PR00682">
    <property type="entry name" value="IPNSYNTHASE"/>
</dbReference>
<keyword evidence="1 8" id="KW-0479">Metal-binding</keyword>
<dbReference type="Proteomes" id="UP000655225">
    <property type="component" value="Unassembled WGS sequence"/>
</dbReference>
<evidence type="ECO:0000259" key="9">
    <source>
        <dbReference type="PROSITE" id="PS51471"/>
    </source>
</evidence>
<dbReference type="InterPro" id="IPR027443">
    <property type="entry name" value="IPNS-like_sf"/>
</dbReference>
<evidence type="ECO:0000256" key="8">
    <source>
        <dbReference type="RuleBase" id="RU003682"/>
    </source>
</evidence>
<dbReference type="SUPFAM" id="SSF51197">
    <property type="entry name" value="Clavaminate synthase-like"/>
    <property type="match status" value="1"/>
</dbReference>
<comment type="caution">
    <text evidence="10">The sequence shown here is derived from an EMBL/GenBank/DDBJ whole genome shotgun (WGS) entry which is preliminary data.</text>
</comment>
<evidence type="ECO:0000256" key="2">
    <source>
        <dbReference type="ARBA" id="ARBA00022964"/>
    </source>
</evidence>
<dbReference type="PANTHER" id="PTHR47990">
    <property type="entry name" value="2-OXOGLUTARATE (2OG) AND FE(II)-DEPENDENT OXYGENASE SUPERFAMILY PROTEIN-RELATED"/>
    <property type="match status" value="1"/>
</dbReference>
<reference evidence="10 11" key="1">
    <citation type="submission" date="2020-04" db="EMBL/GenBank/DDBJ databases">
        <title>Plant Genome Project.</title>
        <authorList>
            <person name="Zhang R.-G."/>
        </authorList>
    </citation>
    <scope>NUCLEOTIDE SEQUENCE [LARGE SCALE GENOMIC DNA]</scope>
    <source>
        <strain evidence="10">YNK0</strain>
        <tissue evidence="10">Leaf</tissue>
    </source>
</reference>
<evidence type="ECO:0000256" key="4">
    <source>
        <dbReference type="ARBA" id="ARBA00023004"/>
    </source>
</evidence>
<dbReference type="PROSITE" id="PS51471">
    <property type="entry name" value="FE2OG_OXY"/>
    <property type="match status" value="1"/>
</dbReference>
<dbReference type="InterPro" id="IPR026992">
    <property type="entry name" value="DIOX_N"/>
</dbReference>
<name>A0A834Z4D0_TETSI</name>
<comment type="catalytic activity">
    <reaction evidence="5">
        <text>gibberellin A1 + 2-oxoglutarate + O2 = gibberellin A8 + succinate + CO2</text>
        <dbReference type="Rhea" id="RHEA:15005"/>
        <dbReference type="ChEBI" id="CHEBI:15379"/>
        <dbReference type="ChEBI" id="CHEBI:16526"/>
        <dbReference type="ChEBI" id="CHEBI:16810"/>
        <dbReference type="ChEBI" id="CHEBI:30031"/>
        <dbReference type="ChEBI" id="CHEBI:58524"/>
        <dbReference type="ChEBI" id="CHEBI:58594"/>
        <dbReference type="EC" id="1.14.11.13"/>
    </reaction>
</comment>
<dbReference type="InterPro" id="IPR050231">
    <property type="entry name" value="Iron_ascorbate_oxido_reductase"/>
</dbReference>
<comment type="similarity">
    <text evidence="6">Belongs to the iron/ascorbate-dependent oxidoreductase family. GA2OX subfamily.</text>
</comment>
<gene>
    <name evidence="10" type="ORF">HHK36_012207</name>
</gene>
<dbReference type="EC" id="1.14.11.13" evidence="7"/>
<keyword evidence="4 8" id="KW-0408">Iron</keyword>
<evidence type="ECO:0000256" key="1">
    <source>
        <dbReference type="ARBA" id="ARBA00022723"/>
    </source>
</evidence>
<keyword evidence="11" id="KW-1185">Reference proteome</keyword>